<dbReference type="EMBL" id="UOFV01000535">
    <property type="protein sequence ID" value="VAX05389.1"/>
    <property type="molecule type" value="Genomic_DNA"/>
</dbReference>
<protein>
    <submittedName>
        <fullName evidence="1">Secreted protein</fullName>
    </submittedName>
</protein>
<sequence length="274" mass="30481">MKFVNWPLWGASVLLAIHSNSALAHDPVFGIGPHVLFKDGMEAALEIYREKAGEEIESELGLEVTYGITGEWAAGIKVPYSFKDNGMDSSSGQADIQAFTKYRFWREDSLGLQESAALMLAINGENGNEKANPVLGNGATDIITGITWGYESIKWYRWASARYVLPGKNTAGFQMGNKWRIDFVGGWRPVPPEYKKPDTVWLLELNGEITDKAELNGNTLSNSGGTEWFISPGIFWTTRNFAIKSGIQIPVSSDLNGTQNKSDYRFKATFEWHL</sequence>
<name>A0A3B1AHJ9_9ZZZZ</name>
<proteinExistence type="predicted"/>
<gene>
    <name evidence="1" type="ORF">MNBD_GAMMA19-1493</name>
</gene>
<organism evidence="1">
    <name type="scientific">hydrothermal vent metagenome</name>
    <dbReference type="NCBI Taxonomy" id="652676"/>
    <lineage>
        <taxon>unclassified sequences</taxon>
        <taxon>metagenomes</taxon>
        <taxon>ecological metagenomes</taxon>
    </lineage>
</organism>
<accession>A0A3B1AHJ9</accession>
<evidence type="ECO:0000313" key="1">
    <source>
        <dbReference type="EMBL" id="VAX05389.1"/>
    </source>
</evidence>
<reference evidence="1" key="1">
    <citation type="submission" date="2018-06" db="EMBL/GenBank/DDBJ databases">
        <authorList>
            <person name="Zhirakovskaya E."/>
        </authorList>
    </citation>
    <scope>NUCLEOTIDE SEQUENCE</scope>
</reference>
<dbReference type="AlphaFoldDB" id="A0A3B1AHJ9"/>